<dbReference type="AlphaFoldDB" id="A0A7T5UHZ9"/>
<evidence type="ECO:0000256" key="1">
    <source>
        <dbReference type="ARBA" id="ARBA00007100"/>
    </source>
</evidence>
<dbReference type="PANTHER" id="PTHR31350:SF21">
    <property type="entry name" value="F-BOX ONLY PROTEIN 21"/>
    <property type="match status" value="1"/>
</dbReference>
<comment type="similarity">
    <text evidence="1">Belongs to the UPF0162 family.</text>
</comment>
<gene>
    <name evidence="3" type="ORF">HYS17_04065</name>
</gene>
<dbReference type="SUPFAM" id="SSF48452">
    <property type="entry name" value="TPR-like"/>
    <property type="match status" value="1"/>
</dbReference>
<proteinExistence type="inferred from homology"/>
<dbReference type="Proteomes" id="UP000595362">
    <property type="component" value="Chromosome"/>
</dbReference>
<dbReference type="PANTHER" id="PTHR31350">
    <property type="entry name" value="SI:DKEY-261L7.2"/>
    <property type="match status" value="1"/>
</dbReference>
<accession>A0A7T5UHZ9</accession>
<dbReference type="Pfam" id="PF13369">
    <property type="entry name" value="Transglut_core2"/>
    <property type="match status" value="1"/>
</dbReference>
<feature type="domain" description="Protein SirB1 N-terminal" evidence="2">
    <location>
        <begin position="45"/>
        <end position="201"/>
    </location>
</feature>
<sequence>MVAALEPVFARLREIGAGEDSAIDLGKTALLLSELAHPGIVSERYMAHIRKLGADVGHRYQSLLTSGAEDNAETQLAALKHILADQYGYHGDEVRYDDIRNADLIDVIERRKGMPITLAILYILAAQAQGWNVAGLNIPGHFVVRLEKDGQRLIFDPFQRCVLLNAPELRQLIKKTVGEHAELSASYFEPVGPRQILIRLQNNIKTRLIEGEDYERALLVVESMRAIDPHEYRLLLDEGVLCARTGKAQAAMLALEEYIKQAPDQRDRQEAAILLQHIRSSLH</sequence>
<protein>
    <submittedName>
        <fullName evidence="3">Transglutaminase family protein</fullName>
    </submittedName>
</protein>
<evidence type="ECO:0000313" key="3">
    <source>
        <dbReference type="EMBL" id="QQG36955.1"/>
    </source>
</evidence>
<organism evidence="3 4">
    <name type="scientific">Micavibrio aeruginosavorus</name>
    <dbReference type="NCBI Taxonomy" id="349221"/>
    <lineage>
        <taxon>Bacteria</taxon>
        <taxon>Pseudomonadati</taxon>
        <taxon>Bdellovibrionota</taxon>
        <taxon>Bdellovibrionia</taxon>
        <taxon>Bdellovibrionales</taxon>
        <taxon>Pseudobdellovibrionaceae</taxon>
        <taxon>Micavibrio</taxon>
    </lineage>
</organism>
<dbReference type="InterPro" id="IPR011990">
    <property type="entry name" value="TPR-like_helical_dom_sf"/>
</dbReference>
<dbReference type="Pfam" id="PF13371">
    <property type="entry name" value="TPR_9"/>
    <property type="match status" value="1"/>
</dbReference>
<name>A0A7T5UHZ9_9BACT</name>
<reference evidence="3 4" key="1">
    <citation type="submission" date="2020-07" db="EMBL/GenBank/DDBJ databases">
        <title>Huge and variable diversity of episymbiotic CPR bacteria and DPANN archaea in groundwater ecosystems.</title>
        <authorList>
            <person name="He C.Y."/>
            <person name="Keren R."/>
            <person name="Whittaker M."/>
            <person name="Farag I.F."/>
            <person name="Doudna J."/>
            <person name="Cate J.H.D."/>
            <person name="Banfield J.F."/>
        </authorList>
    </citation>
    <scope>NUCLEOTIDE SEQUENCE [LARGE SCALE GENOMIC DNA]</scope>
    <source>
        <strain evidence="3">NC_groundwater_70_Ag_B-0.1um_54_66</strain>
    </source>
</reference>
<evidence type="ECO:0000259" key="2">
    <source>
        <dbReference type="Pfam" id="PF13369"/>
    </source>
</evidence>
<dbReference type="InterPro" id="IPR032698">
    <property type="entry name" value="SirB1_N"/>
</dbReference>
<evidence type="ECO:0000313" key="4">
    <source>
        <dbReference type="Proteomes" id="UP000595362"/>
    </source>
</evidence>
<dbReference type="EMBL" id="CP066681">
    <property type="protein sequence ID" value="QQG36955.1"/>
    <property type="molecule type" value="Genomic_DNA"/>
</dbReference>